<evidence type="ECO:0000256" key="10">
    <source>
        <dbReference type="RuleBase" id="RU364101"/>
    </source>
</evidence>
<keyword evidence="4 10" id="KW-0256">Endoplasmic reticulum</keyword>
<dbReference type="InterPro" id="IPR024298">
    <property type="entry name" value="Sec16_Sec23-bd"/>
</dbReference>
<feature type="region of interest" description="Disordered" evidence="11">
    <location>
        <begin position="1380"/>
        <end position="1611"/>
    </location>
</feature>
<dbReference type="OrthoDB" id="8918678at2759"/>
<feature type="region of interest" description="Disordered" evidence="11">
    <location>
        <begin position="1"/>
        <end position="820"/>
    </location>
</feature>
<feature type="compositionally biased region" description="Polar residues" evidence="11">
    <location>
        <begin position="1474"/>
        <end position="1486"/>
    </location>
</feature>
<feature type="region of interest" description="Disordered" evidence="11">
    <location>
        <begin position="1669"/>
        <end position="1797"/>
    </location>
</feature>
<evidence type="ECO:0000256" key="8">
    <source>
        <dbReference type="ARBA" id="ARBA00023136"/>
    </source>
</evidence>
<dbReference type="RefSeq" id="XP_003018973.1">
    <property type="nucleotide sequence ID" value="XM_003018927.1"/>
</dbReference>
<feature type="compositionally biased region" description="Basic and acidic residues" evidence="11">
    <location>
        <begin position="99"/>
        <end position="110"/>
    </location>
</feature>
<feature type="compositionally biased region" description="Low complexity" evidence="11">
    <location>
        <begin position="751"/>
        <end position="760"/>
    </location>
</feature>
<feature type="domain" description="Sec16 Sec23-binding" evidence="12">
    <location>
        <begin position="1021"/>
        <end position="1325"/>
    </location>
</feature>
<feature type="compositionally biased region" description="Acidic residues" evidence="11">
    <location>
        <begin position="400"/>
        <end position="415"/>
    </location>
</feature>
<feature type="compositionally biased region" description="Low complexity" evidence="11">
    <location>
        <begin position="769"/>
        <end position="778"/>
    </location>
</feature>
<gene>
    <name evidence="15" type="ORF">TRV_06985</name>
</gene>
<accession>D4DIH6</accession>
<dbReference type="FunFam" id="1.25.40.1030:FF:000008">
    <property type="entry name" value="Protein transport protein sec16"/>
    <property type="match status" value="1"/>
</dbReference>
<comment type="similarity">
    <text evidence="2 10">Belongs to the SEC16 family.</text>
</comment>
<feature type="compositionally biased region" description="Acidic residues" evidence="11">
    <location>
        <begin position="381"/>
        <end position="390"/>
    </location>
</feature>
<dbReference type="EMBL" id="ACYE01000406">
    <property type="protein sequence ID" value="EFE38328.1"/>
    <property type="molecule type" value="Genomic_DNA"/>
</dbReference>
<evidence type="ECO:0000256" key="3">
    <source>
        <dbReference type="ARBA" id="ARBA00022448"/>
    </source>
</evidence>
<keyword evidence="5 10" id="KW-0931">ER-Golgi transport</keyword>
<dbReference type="Pfam" id="PF12932">
    <property type="entry name" value="Sec16"/>
    <property type="match status" value="1"/>
</dbReference>
<evidence type="ECO:0000259" key="13">
    <source>
        <dbReference type="Pfam" id="PF12932"/>
    </source>
</evidence>
<evidence type="ECO:0000256" key="11">
    <source>
        <dbReference type="SAM" id="MobiDB-lite"/>
    </source>
</evidence>
<feature type="compositionally biased region" description="Polar residues" evidence="11">
    <location>
        <begin position="609"/>
        <end position="627"/>
    </location>
</feature>
<dbReference type="Pfam" id="PF12931">
    <property type="entry name" value="TPR_Sec16"/>
    <property type="match status" value="1"/>
</dbReference>
<feature type="domain" description="Sec16 N-terminal" evidence="14">
    <location>
        <begin position="232"/>
        <end position="459"/>
    </location>
</feature>
<feature type="compositionally biased region" description="Polar residues" evidence="11">
    <location>
        <begin position="484"/>
        <end position="497"/>
    </location>
</feature>
<keyword evidence="8 10" id="KW-0472">Membrane</keyword>
<feature type="region of interest" description="Disordered" evidence="11">
    <location>
        <begin position="1322"/>
        <end position="1368"/>
    </location>
</feature>
<dbReference type="GO" id="GO:0070973">
    <property type="term" value="P:protein localization to endoplasmic reticulum exit site"/>
    <property type="evidence" value="ECO:0007669"/>
    <property type="project" value="TreeGrafter"/>
</dbReference>
<comment type="subcellular location">
    <subcellularLocation>
        <location evidence="1">Endoplasmic reticulum membrane</location>
        <topology evidence="1">Peripheral membrane protein</topology>
        <orientation evidence="1">Cytoplasmic side</orientation>
    </subcellularLocation>
</comment>
<dbReference type="PANTHER" id="PTHR13402:SF6">
    <property type="entry name" value="SECRETORY 16, ISOFORM I"/>
    <property type="match status" value="1"/>
</dbReference>
<comment type="caution">
    <text evidence="15">The sequence shown here is derived from an EMBL/GenBank/DDBJ whole genome shotgun (WGS) entry which is preliminary data.</text>
</comment>
<dbReference type="GO" id="GO:0005789">
    <property type="term" value="C:endoplasmic reticulum membrane"/>
    <property type="evidence" value="ECO:0007669"/>
    <property type="project" value="UniProtKB-SubCell"/>
</dbReference>
<feature type="compositionally biased region" description="Basic and acidic residues" evidence="11">
    <location>
        <begin position="370"/>
        <end position="380"/>
    </location>
</feature>
<dbReference type="CDD" id="cd09233">
    <property type="entry name" value="ACE1-Sec16-like"/>
    <property type="match status" value="1"/>
</dbReference>
<dbReference type="PANTHER" id="PTHR13402">
    <property type="entry name" value="RGPR-RELATED"/>
    <property type="match status" value="1"/>
</dbReference>
<dbReference type="KEGG" id="tve:TRV_06985"/>
<evidence type="ECO:0000259" key="14">
    <source>
        <dbReference type="Pfam" id="PF12935"/>
    </source>
</evidence>
<evidence type="ECO:0000313" key="15">
    <source>
        <dbReference type="EMBL" id="EFE38328.1"/>
    </source>
</evidence>
<proteinExistence type="inferred from homology"/>
<evidence type="ECO:0000256" key="5">
    <source>
        <dbReference type="ARBA" id="ARBA00022892"/>
    </source>
</evidence>
<dbReference type="Proteomes" id="UP000008383">
    <property type="component" value="Unassembled WGS sequence"/>
</dbReference>
<evidence type="ECO:0000256" key="6">
    <source>
        <dbReference type="ARBA" id="ARBA00022927"/>
    </source>
</evidence>
<keyword evidence="3 10" id="KW-0813">Transport</keyword>
<evidence type="ECO:0000256" key="2">
    <source>
        <dbReference type="ARBA" id="ARBA00005927"/>
    </source>
</evidence>
<feature type="compositionally biased region" description="Polar residues" evidence="11">
    <location>
        <begin position="220"/>
        <end position="230"/>
    </location>
</feature>
<feature type="compositionally biased region" description="Polar residues" evidence="11">
    <location>
        <begin position="521"/>
        <end position="550"/>
    </location>
</feature>
<feature type="compositionally biased region" description="Basic and acidic residues" evidence="11">
    <location>
        <begin position="341"/>
        <end position="351"/>
    </location>
</feature>
<feature type="compositionally biased region" description="Polar residues" evidence="11">
    <location>
        <begin position="1723"/>
        <end position="1733"/>
    </location>
</feature>
<feature type="compositionally biased region" description="Basic and acidic residues" evidence="11">
    <location>
        <begin position="1590"/>
        <end position="1608"/>
    </location>
</feature>
<dbReference type="GeneID" id="9582134"/>
<feature type="compositionally biased region" description="Low complexity" evidence="11">
    <location>
        <begin position="1688"/>
        <end position="1716"/>
    </location>
</feature>
<dbReference type="GO" id="GO:0007030">
    <property type="term" value="P:Golgi organization"/>
    <property type="evidence" value="ECO:0007669"/>
    <property type="project" value="TreeGrafter"/>
</dbReference>
<feature type="compositionally biased region" description="Low complexity" evidence="11">
    <location>
        <begin position="564"/>
        <end position="573"/>
    </location>
</feature>
<feature type="compositionally biased region" description="Polar residues" evidence="11">
    <location>
        <begin position="175"/>
        <end position="197"/>
    </location>
</feature>
<sequence length="1797" mass="192847">MSDDSSSKPSAEPDVAAALPDSQECSAPTETVPSRPPTGSDPSDDHQPSESQEVSQGTETSTSLDQPTGVLGLGDTAVNTENSELLTLLESNTQTPQQDKLEAPSVHVDDTEYVPQPTNLQVSDPNVPEVTLTEDTTSSGPNDSIQPITQSSDEQTTLLSRSNTAELLARDDIVSRTNSFPTVNSTNEPDHTTTSAPQVIESAESQHDPNNDTPNIPPTESNVNSGSTNAAPLWNDEVDNEAEGEDFFNQVSTQTKPIYIPPEFAESRFEEGLPLVDSGEQSDDQQAAQPKQQSALDSVFSEDISTDEAGFFSSHMSQAAEQSEAPPTLHRKQTSQVLDSLRMDDAFRGDESPVEPPRIPCEQMSTSEAVDGHQTSKDDETTPENLDENELAERWKAALDDDLLDDELLDDDLLDNDNAAQQEDEKPPAPPPSQRYAPNTSAYLPQSRPAPPPINPYAPHQPSSSSMMEGIAPALYGEHAQPISPVSASAESFSNQPKAGYKSPYDLPDDLQPKRRIAPRSASNISQPYQPTPDSRPSSSYSAAPLQTASPVAPTNPYAPQPQPQSQKPAGPGNFFEELPIAPRSRPSTRGRYAPPPAEAGRQAPAGSQMMTPTPQQHNEPQPQGQYGLQAPPRMDPYANVIAPVGPVATKPATQYSSRPTGKPAASGRYSPAPPLSSSAPSHSYMPNHAGITLPFQPRTSSPLAQHDSSHVRPQVHPETPREGSFGSQESAQHLSPPAAHNDFGQRNYAPMANAISSPPSSMPPPSAPVRMSPPRRSQTQSPGKRIYSQGHPSIIQDNAQRPASAHAPSGPPPASHFPLARAMTVDPHPAPAIDFIAPADSHSLDPLERWKGAPIIKFGFGGSLITSFPKRVPLYSTGQLAPRMKPVPGEVKLRSFNDAIPESVMPAKFPGPLKSKSKKKEVITWLSNMISSFEHEDPQGLVSLTQGEYQAKVEKIMLWKVLRTLVEHDGILRGAPDAEKSLRSILSPITPQNDQGAPTMGSTNTLYGKEEPANVSLDAIQHNLLLGEREKAIWDAVDHRLWGHAMLLSSTLNPSIWKQVVQEFIRREVRSVGENTQSLAALYEVLAGNFEESADELVPLSARAGLQMVNTRTGQGPTGNALDGLNKWQETLSLILSNSSAQDDQAILALGRLLSSYGRVEAAHICFLIARSSTNPIFGSLQDPNAYIVLIGADHKRYPFTFMADSTACLLTEVYEFATSVLTATPLHVLPHLQAFKLQHAMTLAETGHRSEAQQYCEAIGALLKTATKLSPHYNQRFFIELEELSNRLRQSPGDSTSSWMSKPSMEKVSGSMWAKFNSFVAGDDSSPDSSDPSKPHEDQGPFANIVGTPPVTHSPGGPESFGSYFPTHQQQPVAIPASNSRYAPNNQYAPFSSPDQLRGRRSLDSQRSPSRGAAARSYSQRRHSQDPSTGYENSYAPLAAGNPYSPSPVAPQPTTHSTPLPAHSPLAPVEEASSSLAPSTTSEQAPGMGVSAPRPSSFQPAYQSVNATYSPPTQESQGGYEPPSEGGYQPPSYEPPSYEPPMNEPESPESEEAEEKKPKPRKSFMDDDDDDSYTGKGAAAAAPTNGVETDRGRREREAAELVRKAAEEDEQLICVLAKRPPPDAKKGWFTGWFGKRDPSASGGPIRAKLGEQSSFYFDEDLKRWVNKKDPNSATSSTSALPPPPKGSAAGSRSASAEQRPPTSASVASAPDAVPIPLARQLSAQGGPNSPYGSAPPPSSLGVPGGTPPLTPSSRPGTALSHASSIDDLLSAPTSKKGGTLKGRKKGRYVDVMAKS</sequence>
<feature type="compositionally biased region" description="Polar residues" evidence="11">
    <location>
        <begin position="23"/>
        <end position="32"/>
    </location>
</feature>
<dbReference type="HOGENOM" id="CLU_001147_0_0_1"/>
<dbReference type="Pfam" id="PF12935">
    <property type="entry name" value="Sec16_N"/>
    <property type="match status" value="1"/>
</dbReference>
<reference evidence="16" key="1">
    <citation type="journal article" date="2011" name="Genome Biol.">
        <title>Comparative and functional genomics provide insights into the pathogenicity of dermatophytic fungi.</title>
        <authorList>
            <person name="Burmester A."/>
            <person name="Shelest E."/>
            <person name="Gloeckner G."/>
            <person name="Heddergott C."/>
            <person name="Schindler S."/>
            <person name="Staib P."/>
            <person name="Heidel A."/>
            <person name="Felder M."/>
            <person name="Petzold A."/>
            <person name="Szafranski K."/>
            <person name="Feuermann M."/>
            <person name="Pedruzzi I."/>
            <person name="Priebe S."/>
            <person name="Groth M."/>
            <person name="Winkler R."/>
            <person name="Li W."/>
            <person name="Kniemeyer O."/>
            <person name="Schroeckh V."/>
            <person name="Hertweck C."/>
            <person name="Hube B."/>
            <person name="White T.C."/>
            <person name="Platzer M."/>
            <person name="Guthke R."/>
            <person name="Heitman J."/>
            <person name="Woestemeyer J."/>
            <person name="Zipfel P.F."/>
            <person name="Monod M."/>
            <person name="Brakhage A.A."/>
        </authorList>
    </citation>
    <scope>NUCLEOTIDE SEQUENCE [LARGE SCALE GENOMIC DNA]</scope>
    <source>
        <strain evidence="16">HKI 0517</strain>
    </source>
</reference>
<feature type="compositionally biased region" description="Polar residues" evidence="11">
    <location>
        <begin position="1380"/>
        <end position="1397"/>
    </location>
</feature>
<feature type="domain" description="Sec16 central conserved" evidence="13">
    <location>
        <begin position="854"/>
        <end position="971"/>
    </location>
</feature>
<protein>
    <recommendedName>
        <fullName evidence="10">Protein transport protein sec16</fullName>
    </recommendedName>
</protein>
<feature type="compositionally biased region" description="Pro residues" evidence="11">
    <location>
        <begin position="1534"/>
        <end position="1545"/>
    </location>
</feature>
<evidence type="ECO:0000259" key="12">
    <source>
        <dbReference type="Pfam" id="PF12931"/>
    </source>
</evidence>
<evidence type="ECO:0000256" key="1">
    <source>
        <dbReference type="ARBA" id="ARBA00004397"/>
    </source>
</evidence>
<feature type="compositionally biased region" description="Polar residues" evidence="11">
    <location>
        <begin position="49"/>
        <end position="66"/>
    </location>
</feature>
<dbReference type="InterPro" id="IPR024468">
    <property type="entry name" value="Sec16_N"/>
</dbReference>
<feature type="compositionally biased region" description="Low complexity" evidence="11">
    <location>
        <begin position="79"/>
        <end position="93"/>
    </location>
</feature>
<evidence type="ECO:0000256" key="4">
    <source>
        <dbReference type="ARBA" id="ARBA00022824"/>
    </source>
</evidence>
<keyword evidence="7 10" id="KW-0072">Autophagy</keyword>
<feature type="compositionally biased region" description="Polar residues" evidence="11">
    <location>
        <begin position="284"/>
        <end position="296"/>
    </location>
</feature>
<dbReference type="Gene3D" id="1.25.40.1030">
    <property type="match status" value="1"/>
</dbReference>
<dbReference type="GO" id="GO:0016192">
    <property type="term" value="P:vesicle-mediated transport"/>
    <property type="evidence" value="ECO:0007669"/>
    <property type="project" value="UniProtKB-KW"/>
</dbReference>
<evidence type="ECO:0000313" key="16">
    <source>
        <dbReference type="Proteomes" id="UP000008383"/>
    </source>
</evidence>
<feature type="region of interest" description="Disordered" evidence="11">
    <location>
        <begin position="1630"/>
        <end position="1649"/>
    </location>
</feature>
<keyword evidence="16" id="KW-1185">Reference proteome</keyword>
<evidence type="ECO:0000256" key="7">
    <source>
        <dbReference type="ARBA" id="ARBA00023006"/>
    </source>
</evidence>
<dbReference type="GO" id="GO:0015031">
    <property type="term" value="P:protein transport"/>
    <property type="evidence" value="ECO:0007669"/>
    <property type="project" value="UniProtKB-KW"/>
</dbReference>
<keyword evidence="6 10" id="KW-0653">Protein transport</keyword>
<feature type="compositionally biased region" description="Polar residues" evidence="11">
    <location>
        <begin position="133"/>
        <end position="165"/>
    </location>
</feature>
<name>D4DIH6_TRIVH</name>
<organism evidence="15 16">
    <name type="scientific">Trichophyton verrucosum (strain HKI 0517)</name>
    <dbReference type="NCBI Taxonomy" id="663202"/>
    <lineage>
        <taxon>Eukaryota</taxon>
        <taxon>Fungi</taxon>
        <taxon>Dikarya</taxon>
        <taxon>Ascomycota</taxon>
        <taxon>Pezizomycotina</taxon>
        <taxon>Eurotiomycetes</taxon>
        <taxon>Eurotiomycetidae</taxon>
        <taxon>Onygenales</taxon>
        <taxon>Arthrodermataceae</taxon>
        <taxon>Trichophyton</taxon>
    </lineage>
</organism>
<evidence type="ECO:0000256" key="9">
    <source>
        <dbReference type="ARBA" id="ARBA00024687"/>
    </source>
</evidence>
<comment type="function">
    <text evidence="9 10">Involved in the initiation of assembly of the COPII coat required for the formation of transport vesicles from the endoplasmic reticulum (ER) and the selection of cargo molecules. Also involved in autophagy.</text>
</comment>
<dbReference type="GO" id="GO:0012507">
    <property type="term" value="C:ER to Golgi transport vesicle membrane"/>
    <property type="evidence" value="ECO:0007669"/>
    <property type="project" value="TreeGrafter"/>
</dbReference>
<dbReference type="InterPro" id="IPR024340">
    <property type="entry name" value="Sec16_CCD"/>
</dbReference>
<dbReference type="GO" id="GO:0006914">
    <property type="term" value="P:autophagy"/>
    <property type="evidence" value="ECO:0007669"/>
    <property type="project" value="UniProtKB-KW"/>
</dbReference>
<feature type="compositionally biased region" description="Acidic residues" evidence="11">
    <location>
        <begin position="236"/>
        <end position="246"/>
    </location>
</feature>
<dbReference type="GO" id="GO:0070971">
    <property type="term" value="C:endoplasmic reticulum exit site"/>
    <property type="evidence" value="ECO:0007669"/>
    <property type="project" value="TreeGrafter"/>
</dbReference>
<feature type="compositionally biased region" description="Polar residues" evidence="11">
    <location>
        <begin position="1496"/>
        <end position="1519"/>
    </location>
</feature>